<comment type="caution">
    <text evidence="1">The sequence shown here is derived from an EMBL/GenBank/DDBJ whole genome shotgun (WGS) entry which is preliminary data.</text>
</comment>
<evidence type="ECO:0000313" key="2">
    <source>
        <dbReference type="Proteomes" id="UP000229730"/>
    </source>
</evidence>
<gene>
    <name evidence="1" type="ORF">CRD36_04200</name>
</gene>
<dbReference type="Gene3D" id="2.60.120.620">
    <property type="entry name" value="q2cbj1_9rhob like domain"/>
    <property type="match status" value="1"/>
</dbReference>
<dbReference type="Proteomes" id="UP000229730">
    <property type="component" value="Unassembled WGS sequence"/>
</dbReference>
<keyword evidence="2" id="KW-1185">Reference proteome</keyword>
<reference evidence="1 2" key="1">
    <citation type="submission" date="2017-10" db="EMBL/GenBank/DDBJ databases">
        <title>Frigbacter circumglobatus gen. nov. sp. nov., isolated from sediment cultured in situ.</title>
        <authorList>
            <person name="Zhao Z."/>
        </authorList>
    </citation>
    <scope>NUCLEOTIDE SEQUENCE [LARGE SCALE GENOMIC DNA]</scope>
    <source>
        <strain evidence="1 2">ZYL</strain>
    </source>
</reference>
<accession>A0A2G4YU78</accession>
<organism evidence="1 2">
    <name type="scientific">Paremcibacter congregatus</name>
    <dbReference type="NCBI Taxonomy" id="2043170"/>
    <lineage>
        <taxon>Bacteria</taxon>
        <taxon>Pseudomonadati</taxon>
        <taxon>Pseudomonadota</taxon>
        <taxon>Alphaproteobacteria</taxon>
        <taxon>Emcibacterales</taxon>
        <taxon>Emcibacteraceae</taxon>
        <taxon>Paremcibacter</taxon>
    </lineage>
</organism>
<dbReference type="Pfam" id="PF09859">
    <property type="entry name" value="Oxygenase-NA"/>
    <property type="match status" value="1"/>
</dbReference>
<sequence length="226" mass="25955">MCPLEKLTALLDHGIAPLGQIFTPAQCQEMIKTYDTGRFRSHIHMARYNFGRGDYKYYAYPLPEAIQFLRENLYAQLVPLARLWADHTGTRGLTFPDQHSMFIRHCHTQGQKRPTPLILKYQTGDYNCLHQDLYGALYFPFQVVIQLNRPGHDFSGGEFILTETRPRRQTRAQVVPLAQGEAAVFAVNYRPEKSARGYARVTLRHGVSPLRWGTRHALGIIFHDGK</sequence>
<dbReference type="RefSeq" id="WP_099471470.1">
    <property type="nucleotide sequence ID" value="NZ_CP041025.1"/>
</dbReference>
<dbReference type="EMBL" id="PDEM01000009">
    <property type="protein sequence ID" value="PHZ85885.1"/>
    <property type="molecule type" value="Genomic_DNA"/>
</dbReference>
<evidence type="ECO:0000313" key="1">
    <source>
        <dbReference type="EMBL" id="PHZ85885.1"/>
    </source>
</evidence>
<dbReference type="AlphaFoldDB" id="A0A2G4YU78"/>
<proteinExistence type="predicted"/>
<name>A0A2G4YU78_9PROT</name>
<dbReference type="OrthoDB" id="9781972at2"/>
<dbReference type="InParanoid" id="A0A2G4YU78"/>
<dbReference type="InterPro" id="IPR018655">
    <property type="entry name" value="DUF2086"/>
</dbReference>
<protein>
    <submittedName>
        <fullName evidence="1">Proline hydroxylase</fullName>
    </submittedName>
</protein>